<gene>
    <name evidence="13" type="ORF">MNBD_GAMMA10-1360</name>
</gene>
<keyword evidence="5 10" id="KW-0812">Transmembrane</keyword>
<dbReference type="InterPro" id="IPR005467">
    <property type="entry name" value="His_kinase_dom"/>
</dbReference>
<evidence type="ECO:0000313" key="13">
    <source>
        <dbReference type="EMBL" id="VAW71831.1"/>
    </source>
</evidence>
<reference evidence="13" key="1">
    <citation type="submission" date="2018-06" db="EMBL/GenBank/DDBJ databases">
        <authorList>
            <person name="Zhirakovskaya E."/>
        </authorList>
    </citation>
    <scope>NUCLEOTIDE SEQUENCE</scope>
</reference>
<feature type="transmembrane region" description="Helical" evidence="10">
    <location>
        <begin position="491"/>
        <end position="512"/>
    </location>
</feature>
<dbReference type="SUPFAM" id="SSF47384">
    <property type="entry name" value="Homodimeric domain of signal transducing histidine kinase"/>
    <property type="match status" value="1"/>
</dbReference>
<dbReference type="AlphaFoldDB" id="A0A3B0XWC2"/>
<dbReference type="InterPro" id="IPR003660">
    <property type="entry name" value="HAMP_dom"/>
</dbReference>
<proteinExistence type="predicted"/>
<dbReference type="InterPro" id="IPR050428">
    <property type="entry name" value="TCS_sensor_his_kinase"/>
</dbReference>
<evidence type="ECO:0000256" key="3">
    <source>
        <dbReference type="ARBA" id="ARBA00022553"/>
    </source>
</evidence>
<dbReference type="Pfam" id="PF02518">
    <property type="entry name" value="HATPase_c"/>
    <property type="match status" value="1"/>
</dbReference>
<dbReference type="PANTHER" id="PTHR45436">
    <property type="entry name" value="SENSOR HISTIDINE KINASE YKOH"/>
    <property type="match status" value="1"/>
</dbReference>
<dbReference type="SMART" id="SM00388">
    <property type="entry name" value="HisKA"/>
    <property type="match status" value="1"/>
</dbReference>
<dbReference type="InterPro" id="IPR003594">
    <property type="entry name" value="HATPase_dom"/>
</dbReference>
<dbReference type="Gene3D" id="3.30.565.10">
    <property type="entry name" value="Histidine kinase-like ATPase, C-terminal domain"/>
    <property type="match status" value="1"/>
</dbReference>
<dbReference type="Gene3D" id="2.60.40.1190">
    <property type="match status" value="1"/>
</dbReference>
<feature type="compositionally biased region" description="Basic and acidic residues" evidence="9">
    <location>
        <begin position="379"/>
        <end position="393"/>
    </location>
</feature>
<dbReference type="GO" id="GO:0016020">
    <property type="term" value="C:membrane"/>
    <property type="evidence" value="ECO:0007669"/>
    <property type="project" value="InterPro"/>
</dbReference>
<dbReference type="Gene3D" id="1.10.287.130">
    <property type="match status" value="1"/>
</dbReference>
<dbReference type="PROSITE" id="PS50885">
    <property type="entry name" value="HAMP"/>
    <property type="match status" value="1"/>
</dbReference>
<feature type="transmembrane region" description="Helical" evidence="10">
    <location>
        <begin position="36"/>
        <end position="54"/>
    </location>
</feature>
<dbReference type="CDD" id="cd06225">
    <property type="entry name" value="HAMP"/>
    <property type="match status" value="1"/>
</dbReference>
<evidence type="ECO:0000256" key="2">
    <source>
        <dbReference type="ARBA" id="ARBA00012438"/>
    </source>
</evidence>
<dbReference type="SMART" id="SM00387">
    <property type="entry name" value="HATPase_c"/>
    <property type="match status" value="1"/>
</dbReference>
<evidence type="ECO:0000256" key="8">
    <source>
        <dbReference type="ARBA" id="ARBA00023012"/>
    </source>
</evidence>
<sequence length="794" mass="89153">MPILNPLKPYTQWGIAGLSAKRGERRFFNLSIRAKLLLISAVLFVVPWAGVQYIQDMENFLRLNQQTDLLGRAQIVAAVLQGKAQMFKPRVHVPAVPEIDTDAGENELLPDAQPDAQPEEQPEEPAEELSEKTAQQATQPVSHLYVRPLRRAIQLDGYMDDWLDFDTKAQAIELGDKTGLQSKYFVGSYKKYLYIMLQIIDDHLVYRKANSLSLDKSDHIKIVLRDKEGQLKTYIIATLSPGWINAQRVELDEGQWRAIAPEYSIKGEWQETREGYNIELRVPLALVGDNLSFFIADVDDSASAEIESTIGSSPSPDAPGTVIIPSPEVESLLNRVIRPASRTWVVDKHNRVLAVAGDLKQYSYPVSSPVSSPVLSNKRSPDNRAEKNTEAQADKPGALRGAIRYFYQLLLKQPADNFKDDLSYASYLQDQSVQSALQGKAATSWRETPDKRVRILTASYPVIENEKVIGAIAIEETSNAILILQNRAMEILINLSVLTFFITVIVLLGYATRLSVRIMRLRDETERAISAEGRIERDIKRSTEHDEIGDLSRSFSDMLARLGEYNRYLESMAGKLSHELRTPITVVRSSLDNLTSAQTDDERQTYIQRASEGVARLSDILTRMSEATRLEQTLQSERRSNISLKQLVEGCVSGYRMIYPQLEFALQTNGAQAHNASEYPVHGAPELLAQLLDKLVSNAVDFHLQGSAIRIRLLKKSSSVQLSVINQGPCLPEYMRENLFESMVSVRDKRDKQPHLGLGLYIVRLIAEFHQAKVEALNTPGSDGVEIRLTFPLK</sequence>
<evidence type="ECO:0000256" key="10">
    <source>
        <dbReference type="SAM" id="Phobius"/>
    </source>
</evidence>
<keyword evidence="3" id="KW-0597">Phosphoprotein</keyword>
<dbReference type="Pfam" id="PF00512">
    <property type="entry name" value="HisKA"/>
    <property type="match status" value="1"/>
</dbReference>
<name>A0A3B0XWC2_9ZZZZ</name>
<dbReference type="SUPFAM" id="SSF55874">
    <property type="entry name" value="ATPase domain of HSP90 chaperone/DNA topoisomerase II/histidine kinase"/>
    <property type="match status" value="1"/>
</dbReference>
<evidence type="ECO:0000256" key="9">
    <source>
        <dbReference type="SAM" id="MobiDB-lite"/>
    </source>
</evidence>
<comment type="catalytic activity">
    <reaction evidence="1">
        <text>ATP + protein L-histidine = ADP + protein N-phospho-L-histidine.</text>
        <dbReference type="EC" id="2.7.13.3"/>
    </reaction>
</comment>
<dbReference type="Gene3D" id="6.10.340.10">
    <property type="match status" value="1"/>
</dbReference>
<dbReference type="EMBL" id="UOFJ01000628">
    <property type="protein sequence ID" value="VAW71831.1"/>
    <property type="molecule type" value="Genomic_DNA"/>
</dbReference>
<dbReference type="InterPro" id="IPR003661">
    <property type="entry name" value="HisK_dim/P_dom"/>
</dbReference>
<evidence type="ECO:0000256" key="6">
    <source>
        <dbReference type="ARBA" id="ARBA00022777"/>
    </source>
</evidence>
<keyword evidence="4" id="KW-0808">Transferase</keyword>
<feature type="compositionally biased region" description="Low complexity" evidence="9">
    <location>
        <begin position="365"/>
        <end position="374"/>
    </location>
</feature>
<protein>
    <recommendedName>
        <fullName evidence="2">histidine kinase</fullName>
        <ecNumber evidence="2">2.7.13.3</ecNumber>
    </recommendedName>
</protein>
<organism evidence="13">
    <name type="scientific">hydrothermal vent metagenome</name>
    <dbReference type="NCBI Taxonomy" id="652676"/>
    <lineage>
        <taxon>unclassified sequences</taxon>
        <taxon>metagenomes</taxon>
        <taxon>ecological metagenomes</taxon>
    </lineage>
</organism>
<keyword evidence="8" id="KW-0902">Two-component regulatory system</keyword>
<evidence type="ECO:0000256" key="7">
    <source>
        <dbReference type="ARBA" id="ARBA00022989"/>
    </source>
</evidence>
<dbReference type="PROSITE" id="PS50109">
    <property type="entry name" value="HIS_KIN"/>
    <property type="match status" value="1"/>
</dbReference>
<keyword evidence="6 13" id="KW-0418">Kinase</keyword>
<evidence type="ECO:0000259" key="12">
    <source>
        <dbReference type="PROSITE" id="PS50885"/>
    </source>
</evidence>
<dbReference type="EC" id="2.7.13.3" evidence="2"/>
<dbReference type="CDD" id="cd00082">
    <property type="entry name" value="HisKA"/>
    <property type="match status" value="1"/>
</dbReference>
<evidence type="ECO:0000256" key="1">
    <source>
        <dbReference type="ARBA" id="ARBA00000085"/>
    </source>
</evidence>
<dbReference type="SUPFAM" id="SSF49344">
    <property type="entry name" value="CBD9-like"/>
    <property type="match status" value="1"/>
</dbReference>
<feature type="region of interest" description="Disordered" evidence="9">
    <location>
        <begin position="365"/>
        <end position="394"/>
    </location>
</feature>
<evidence type="ECO:0000256" key="5">
    <source>
        <dbReference type="ARBA" id="ARBA00022692"/>
    </source>
</evidence>
<evidence type="ECO:0000259" key="11">
    <source>
        <dbReference type="PROSITE" id="PS50109"/>
    </source>
</evidence>
<dbReference type="InterPro" id="IPR036890">
    <property type="entry name" value="HATPase_C_sf"/>
</dbReference>
<dbReference type="GO" id="GO:0000155">
    <property type="term" value="F:phosphorelay sensor kinase activity"/>
    <property type="evidence" value="ECO:0007669"/>
    <property type="project" value="InterPro"/>
</dbReference>
<feature type="region of interest" description="Disordered" evidence="9">
    <location>
        <begin position="105"/>
        <end position="139"/>
    </location>
</feature>
<dbReference type="PANTHER" id="PTHR45436:SF5">
    <property type="entry name" value="SENSOR HISTIDINE KINASE TRCS"/>
    <property type="match status" value="1"/>
</dbReference>
<accession>A0A3B0XWC2</accession>
<evidence type="ECO:0000256" key="4">
    <source>
        <dbReference type="ARBA" id="ARBA00022679"/>
    </source>
</evidence>
<dbReference type="InterPro" id="IPR022510">
    <property type="entry name" value="Sortase_His-kinase"/>
</dbReference>
<dbReference type="InterPro" id="IPR036097">
    <property type="entry name" value="HisK_dim/P_sf"/>
</dbReference>
<feature type="domain" description="Histidine kinase" evidence="11">
    <location>
        <begin position="575"/>
        <end position="794"/>
    </location>
</feature>
<dbReference type="NCBIfam" id="TIGR03785">
    <property type="entry name" value="marine_sort_HK"/>
    <property type="match status" value="1"/>
</dbReference>
<keyword evidence="7 10" id="KW-1133">Transmembrane helix</keyword>
<feature type="domain" description="HAMP" evidence="12">
    <location>
        <begin position="512"/>
        <end position="567"/>
    </location>
</feature>
<keyword evidence="10" id="KW-0472">Membrane</keyword>
<feature type="compositionally biased region" description="Acidic residues" evidence="9">
    <location>
        <begin position="117"/>
        <end position="128"/>
    </location>
</feature>